<evidence type="ECO:0000313" key="1">
    <source>
        <dbReference type="EMBL" id="SCZ14295.1"/>
    </source>
</evidence>
<reference evidence="2" key="1">
    <citation type="submission" date="2016-10" db="EMBL/GenBank/DDBJ databases">
        <authorList>
            <person name="Varghese N."/>
            <person name="Submissions S."/>
        </authorList>
    </citation>
    <scope>NUCLEOTIDE SEQUENCE [LARGE SCALE GENOMIC DNA]</scope>
    <source>
        <strain evidence="2">BL9</strain>
    </source>
</reference>
<dbReference type="AlphaFoldDB" id="A0A1G5LN08"/>
<protein>
    <submittedName>
        <fullName evidence="1">Uncharacterized protein</fullName>
    </submittedName>
</protein>
<proteinExistence type="predicted"/>
<keyword evidence="2" id="KW-1185">Reference proteome</keyword>
<organism evidence="1 2">
    <name type="scientific">Paenibacillus polysaccharolyticus</name>
    <dbReference type="NCBI Taxonomy" id="582692"/>
    <lineage>
        <taxon>Bacteria</taxon>
        <taxon>Bacillati</taxon>
        <taxon>Bacillota</taxon>
        <taxon>Bacilli</taxon>
        <taxon>Bacillales</taxon>
        <taxon>Paenibacillaceae</taxon>
        <taxon>Paenibacillus</taxon>
    </lineage>
</organism>
<dbReference type="Proteomes" id="UP000198538">
    <property type="component" value="Unassembled WGS sequence"/>
</dbReference>
<gene>
    <name evidence="1" type="ORF">SAMN05720606_1322</name>
</gene>
<evidence type="ECO:0000313" key="2">
    <source>
        <dbReference type="Proteomes" id="UP000198538"/>
    </source>
</evidence>
<name>A0A1G5LN08_9BACL</name>
<sequence length="83" mass="9867">MGKAAFYIFPLTFLGGYHAMSTIIQNFDEAYKEWIKSLIVKETNLRVRSRIEHGLEHGTLEFLRSVWFPVMKNFNHLHPEWEV</sequence>
<dbReference type="EMBL" id="FMVM01000032">
    <property type="protein sequence ID" value="SCZ14295.1"/>
    <property type="molecule type" value="Genomic_DNA"/>
</dbReference>
<accession>A0A1G5LN08</accession>
<dbReference type="STRING" id="582692.SAMN05720606_1322"/>